<dbReference type="Proteomes" id="UP000754750">
    <property type="component" value="Unassembled WGS sequence"/>
</dbReference>
<reference evidence="1" key="1">
    <citation type="submission" date="2019-04" db="EMBL/GenBank/DDBJ databases">
        <title>Evolution of Biomass-Degrading Anaerobic Consortia Revealed by Metagenomics.</title>
        <authorList>
            <person name="Peng X."/>
        </authorList>
    </citation>
    <scope>NUCLEOTIDE SEQUENCE</scope>
    <source>
        <strain evidence="1">SIG551</strain>
    </source>
</reference>
<comment type="caution">
    <text evidence="1">The sequence shown here is derived from an EMBL/GenBank/DDBJ whole genome shotgun (WGS) entry which is preliminary data.</text>
</comment>
<sequence>MRFPEQLSGFCSFQRNINRKKSGGFFSPCAAGTIFDQNYEKTGNVKFLMKSLVYILIIQKKSEKYTIYNFIVMLF</sequence>
<evidence type="ECO:0000313" key="1">
    <source>
        <dbReference type="EMBL" id="MBE6832475.1"/>
    </source>
</evidence>
<proteinExistence type="predicted"/>
<name>A0A928KQ20_9FIRM</name>
<organism evidence="1 2">
    <name type="scientific">Faecalispora sporosphaeroides</name>
    <dbReference type="NCBI Taxonomy" id="1549"/>
    <lineage>
        <taxon>Bacteria</taxon>
        <taxon>Bacillati</taxon>
        <taxon>Bacillota</taxon>
        <taxon>Clostridia</taxon>
        <taxon>Eubacteriales</taxon>
        <taxon>Oscillospiraceae</taxon>
        <taxon>Faecalispora</taxon>
    </lineage>
</organism>
<protein>
    <submittedName>
        <fullName evidence="1">Uncharacterized protein</fullName>
    </submittedName>
</protein>
<dbReference type="EMBL" id="SVNY01000001">
    <property type="protein sequence ID" value="MBE6832475.1"/>
    <property type="molecule type" value="Genomic_DNA"/>
</dbReference>
<accession>A0A928KQ20</accession>
<dbReference type="AlphaFoldDB" id="A0A928KQ20"/>
<gene>
    <name evidence="1" type="ORF">E7512_02650</name>
</gene>
<evidence type="ECO:0000313" key="2">
    <source>
        <dbReference type="Proteomes" id="UP000754750"/>
    </source>
</evidence>